<evidence type="ECO:0000256" key="9">
    <source>
        <dbReference type="ARBA" id="ARBA00023004"/>
    </source>
</evidence>
<dbReference type="InterPro" id="IPR015168">
    <property type="entry name" value="SsuA/THI5"/>
</dbReference>
<evidence type="ECO:0000256" key="12">
    <source>
        <dbReference type="SAM" id="SignalP"/>
    </source>
</evidence>
<gene>
    <name evidence="14" type="ORF">CSA25_04885</name>
</gene>
<dbReference type="Gene3D" id="3.40.190.10">
    <property type="entry name" value="Periplasmic binding protein-like II"/>
    <property type="match status" value="2"/>
</dbReference>
<evidence type="ECO:0000313" key="15">
    <source>
        <dbReference type="Proteomes" id="UP000231203"/>
    </source>
</evidence>
<dbReference type="Pfam" id="PF09084">
    <property type="entry name" value="NMT1"/>
    <property type="match status" value="1"/>
</dbReference>
<evidence type="ECO:0000256" key="5">
    <source>
        <dbReference type="ARBA" id="ARBA00022679"/>
    </source>
</evidence>
<feature type="signal peptide" evidence="12">
    <location>
        <begin position="1"/>
        <end position="31"/>
    </location>
</feature>
<comment type="similarity">
    <text evidence="3">Belongs to the NMT1/THI5 family.</text>
</comment>
<evidence type="ECO:0000256" key="7">
    <source>
        <dbReference type="ARBA" id="ARBA00022898"/>
    </source>
</evidence>
<evidence type="ECO:0000256" key="2">
    <source>
        <dbReference type="ARBA" id="ARBA00004948"/>
    </source>
</evidence>
<evidence type="ECO:0000256" key="6">
    <source>
        <dbReference type="ARBA" id="ARBA00022723"/>
    </source>
</evidence>
<keyword evidence="9" id="KW-0408">Iron</keyword>
<name>A0A2G6MR13_9BACT</name>
<comment type="catalytic activity">
    <reaction evidence="11">
        <text>N(6)-(pyridoxal phosphate)-L-lysyl-[4-amino-5-hydroxymethyl-2-methylpyrimidine phosphate synthase] + L-histidyl-[4-amino-5-hydroxymethyl-2-methylpyrimidine phosphate synthase] + 2 Fe(3+) + 4 H2O = L-lysyl-[4-amino-5-hydroxymethyl-2-methylpyrimidine phosphate synthase] + (2S)-2-amino-5-hydroxy-4-oxopentanoyl-[4-amino-5-hydroxymethyl-2-methylpyrimidine phosphate synthase] + 4-amino-2-methyl-5-(phosphooxymethyl)pyrimidine + 3-oxopropanoate + 2 Fe(2+) + 2 H(+)</text>
        <dbReference type="Rhea" id="RHEA:65756"/>
        <dbReference type="Rhea" id="RHEA-COMP:16892"/>
        <dbReference type="Rhea" id="RHEA-COMP:16893"/>
        <dbReference type="Rhea" id="RHEA-COMP:16894"/>
        <dbReference type="Rhea" id="RHEA-COMP:16895"/>
        <dbReference type="ChEBI" id="CHEBI:15377"/>
        <dbReference type="ChEBI" id="CHEBI:15378"/>
        <dbReference type="ChEBI" id="CHEBI:29033"/>
        <dbReference type="ChEBI" id="CHEBI:29034"/>
        <dbReference type="ChEBI" id="CHEBI:29969"/>
        <dbReference type="ChEBI" id="CHEBI:29979"/>
        <dbReference type="ChEBI" id="CHEBI:33190"/>
        <dbReference type="ChEBI" id="CHEBI:58354"/>
        <dbReference type="ChEBI" id="CHEBI:143915"/>
        <dbReference type="ChEBI" id="CHEBI:157692"/>
    </reaction>
    <physiologicalReaction direction="left-to-right" evidence="11">
        <dbReference type="Rhea" id="RHEA:65757"/>
    </physiologicalReaction>
</comment>
<comment type="subunit">
    <text evidence="4">Homodimer.</text>
</comment>
<dbReference type="PANTHER" id="PTHR31528:SF1">
    <property type="entry name" value="4-AMINO-5-HYDROXYMETHYL-2-METHYLPYRIMIDINE PHOSPHATE SYNTHASE THI11-RELATED"/>
    <property type="match status" value="1"/>
</dbReference>
<keyword evidence="7" id="KW-0663">Pyridoxal phosphate</keyword>
<accession>A0A2G6MR13</accession>
<feature type="domain" description="SsuA/THI5-like" evidence="13">
    <location>
        <begin position="44"/>
        <end position="256"/>
    </location>
</feature>
<comment type="pathway">
    <text evidence="2">Cofactor biosynthesis; thiamine diphosphate biosynthesis.</text>
</comment>
<proteinExistence type="inferred from homology"/>
<dbReference type="PANTHER" id="PTHR31528">
    <property type="entry name" value="4-AMINO-5-HYDROXYMETHYL-2-METHYLPYRIMIDINE PHOSPHATE SYNTHASE THI11-RELATED"/>
    <property type="match status" value="1"/>
</dbReference>
<feature type="chain" id="PRO_5013640480" description="Thiamine pyrimidine synthase" evidence="12">
    <location>
        <begin position="32"/>
        <end position="333"/>
    </location>
</feature>
<dbReference type="SUPFAM" id="SSF53850">
    <property type="entry name" value="Periplasmic binding protein-like II"/>
    <property type="match status" value="1"/>
</dbReference>
<keyword evidence="6" id="KW-0479">Metal-binding</keyword>
<keyword evidence="12" id="KW-0732">Signal</keyword>
<evidence type="ECO:0000256" key="1">
    <source>
        <dbReference type="ARBA" id="ARBA00003469"/>
    </source>
</evidence>
<evidence type="ECO:0000256" key="4">
    <source>
        <dbReference type="ARBA" id="ARBA00011738"/>
    </source>
</evidence>
<evidence type="ECO:0000256" key="11">
    <source>
        <dbReference type="ARBA" id="ARBA00048179"/>
    </source>
</evidence>
<protein>
    <recommendedName>
        <fullName evidence="10">Thiamine pyrimidine synthase</fullName>
    </recommendedName>
</protein>
<evidence type="ECO:0000256" key="10">
    <source>
        <dbReference type="ARBA" id="ARBA00033171"/>
    </source>
</evidence>
<comment type="function">
    <text evidence="1">Responsible for the formation of the pyrimidine heterocycle in the thiamine biosynthesis pathway. Catalyzes the formation of hydroxymethylpyrimidine phosphate (HMP-P) from histidine and pyridoxal phosphate (PLP). The protein uses PLP and the active site histidine to form HMP-P, generating an inactive enzyme. The enzyme can only undergo a single turnover, which suggests it is a suicide enzyme.</text>
</comment>
<organism evidence="14 15">
    <name type="scientific">Desulfobacter postgatei</name>
    <dbReference type="NCBI Taxonomy" id="2293"/>
    <lineage>
        <taxon>Bacteria</taxon>
        <taxon>Pseudomonadati</taxon>
        <taxon>Thermodesulfobacteriota</taxon>
        <taxon>Desulfobacteria</taxon>
        <taxon>Desulfobacterales</taxon>
        <taxon>Desulfobacteraceae</taxon>
        <taxon>Desulfobacter</taxon>
    </lineage>
</organism>
<evidence type="ECO:0000259" key="13">
    <source>
        <dbReference type="Pfam" id="PF09084"/>
    </source>
</evidence>
<dbReference type="GO" id="GO:0009228">
    <property type="term" value="P:thiamine biosynthetic process"/>
    <property type="evidence" value="ECO:0007669"/>
    <property type="project" value="UniProtKB-KW"/>
</dbReference>
<comment type="caution">
    <text evidence="14">The sequence shown here is derived from an EMBL/GenBank/DDBJ whole genome shotgun (WGS) entry which is preliminary data.</text>
</comment>
<keyword evidence="5" id="KW-0808">Transferase</keyword>
<dbReference type="AlphaFoldDB" id="A0A2G6MR13"/>
<evidence type="ECO:0000313" key="14">
    <source>
        <dbReference type="EMBL" id="PIE62524.1"/>
    </source>
</evidence>
<dbReference type="GO" id="GO:0046872">
    <property type="term" value="F:metal ion binding"/>
    <property type="evidence" value="ECO:0007669"/>
    <property type="project" value="UniProtKB-KW"/>
</dbReference>
<dbReference type="Proteomes" id="UP000231203">
    <property type="component" value="Unassembled WGS sequence"/>
</dbReference>
<evidence type="ECO:0000256" key="3">
    <source>
        <dbReference type="ARBA" id="ARBA00009406"/>
    </source>
</evidence>
<dbReference type="InterPro" id="IPR027939">
    <property type="entry name" value="NMT1/THI5"/>
</dbReference>
<dbReference type="EMBL" id="PDTI01000040">
    <property type="protein sequence ID" value="PIE62524.1"/>
    <property type="molecule type" value="Genomic_DNA"/>
</dbReference>
<dbReference type="GO" id="GO:0016740">
    <property type="term" value="F:transferase activity"/>
    <property type="evidence" value="ECO:0007669"/>
    <property type="project" value="UniProtKB-KW"/>
</dbReference>
<sequence length="333" mass="36906">MNQKIKTSIMIRAGLMALSMMLFSTLTPAFADDTLNYRLKWLFNTSVAGDIIADTGGFFKNAGLDVSVNEGGAGKNAIKELELGYAHFGVASADQVIRALEKGADVVVLAQLFQVNPMQWIYRSDQPEIKNLSDLKGRHIGVTFGGNDETIMNTLLAKAGFTSKDVRISSVRFDFTPFLKREVDVWPVYRNSQGVILEERLTAEGEQVNFFNPADYGVSFVANSVVTSGTMMKKHPKTVKAFMAALLAAWEFAVDPANEAQVLAQIRKKDKGTQDDIRQKQLKATRPLIKPNQRTKIGMINTQAWQQTESIMIKEKQIVAPVDVTSRLLGLKK</sequence>
<evidence type="ECO:0000256" key="8">
    <source>
        <dbReference type="ARBA" id="ARBA00022977"/>
    </source>
</evidence>
<keyword evidence="8" id="KW-0784">Thiamine biosynthesis</keyword>
<reference evidence="14 15" key="1">
    <citation type="submission" date="2017-10" db="EMBL/GenBank/DDBJ databases">
        <title>Novel microbial diversity and functional potential in the marine mammal oral microbiome.</title>
        <authorList>
            <person name="Dudek N.K."/>
            <person name="Sun C.L."/>
            <person name="Burstein D."/>
            <person name="Kantor R.S."/>
            <person name="Aliaga Goltsman D.S."/>
            <person name="Bik E.M."/>
            <person name="Thomas B.C."/>
            <person name="Banfield J.F."/>
            <person name="Relman D.A."/>
        </authorList>
    </citation>
    <scope>NUCLEOTIDE SEQUENCE [LARGE SCALE GENOMIC DNA]</scope>
    <source>
        <strain evidence="14">DOLJORAL78_47_202</strain>
    </source>
</reference>